<name>A0AAD8TH37_LOLMU</name>
<dbReference type="InterPro" id="IPR046364">
    <property type="entry name" value="Exo70_C"/>
</dbReference>
<dbReference type="GO" id="GO:0005546">
    <property type="term" value="F:phosphatidylinositol-4,5-bisphosphate binding"/>
    <property type="evidence" value="ECO:0007669"/>
    <property type="project" value="InterPro"/>
</dbReference>
<keyword evidence="3" id="KW-0268">Exocytosis</keyword>
<dbReference type="PANTHER" id="PTHR12542:SF17">
    <property type="entry name" value="EXOCYST SUBUNIT EXO70 FAMILY PROTEIN"/>
    <property type="match status" value="1"/>
</dbReference>
<evidence type="ECO:0000313" key="6">
    <source>
        <dbReference type="EMBL" id="KAK1682584.1"/>
    </source>
</evidence>
<accession>A0AAD8TH37</accession>
<protein>
    <recommendedName>
        <fullName evidence="3">Exocyst subunit Exo70 family protein</fullName>
    </recommendedName>
</protein>
<proteinExistence type="inferred from homology"/>
<evidence type="ECO:0000256" key="1">
    <source>
        <dbReference type="ARBA" id="ARBA00006756"/>
    </source>
</evidence>
<organism evidence="6 7">
    <name type="scientific">Lolium multiflorum</name>
    <name type="common">Italian ryegrass</name>
    <name type="synonym">Lolium perenne subsp. multiflorum</name>
    <dbReference type="NCBI Taxonomy" id="4521"/>
    <lineage>
        <taxon>Eukaryota</taxon>
        <taxon>Viridiplantae</taxon>
        <taxon>Streptophyta</taxon>
        <taxon>Embryophyta</taxon>
        <taxon>Tracheophyta</taxon>
        <taxon>Spermatophyta</taxon>
        <taxon>Magnoliopsida</taxon>
        <taxon>Liliopsida</taxon>
        <taxon>Poales</taxon>
        <taxon>Poaceae</taxon>
        <taxon>BOP clade</taxon>
        <taxon>Pooideae</taxon>
        <taxon>Poodae</taxon>
        <taxon>Poeae</taxon>
        <taxon>Poeae Chloroplast Group 2 (Poeae type)</taxon>
        <taxon>Loliodinae</taxon>
        <taxon>Loliinae</taxon>
        <taxon>Lolium</taxon>
    </lineage>
</organism>
<feature type="region of interest" description="Disordered" evidence="4">
    <location>
        <begin position="395"/>
        <end position="429"/>
    </location>
</feature>
<dbReference type="Pfam" id="PF20669">
    <property type="entry name" value="Exo70_N"/>
    <property type="match status" value="1"/>
</dbReference>
<dbReference type="AlphaFoldDB" id="A0AAD8TH37"/>
<dbReference type="Proteomes" id="UP001231189">
    <property type="component" value="Unassembled WGS sequence"/>
</dbReference>
<dbReference type="InterPro" id="IPR016159">
    <property type="entry name" value="Cullin_repeat-like_dom_sf"/>
</dbReference>
<evidence type="ECO:0000259" key="5">
    <source>
        <dbReference type="Pfam" id="PF03081"/>
    </source>
</evidence>
<dbReference type="Pfam" id="PF03081">
    <property type="entry name" value="Exo70_C"/>
    <property type="match status" value="1"/>
</dbReference>
<sequence>MAPGSPWTPRSPCRSPMAPRSPMTSRSPLAPRRTLPATVVDDTVDAAAVLLDKWHPEGSSSGRSLFLNSTTPDEADSFLRAAKDLHRAMLFYASGNTTKDLHGGGHGLIEAQELLDTAMRRLQLELKILLSSLPNVIKFQQDDDADNDDEIQSPDAVRETCDHLRAVAEAMLAVGYGTECVSVFKAHRRASVAAALQCLQVSSPSLQQATINKLTWDQIDPKMQSWLTGARKAFASVFVGERELCDRVFAGENASVGDAVFSSVAEDQATSILALFEAAVAKAKRAPERLFRVLDVHDALTETIIPAIVGAFGDESELKARAVTLAVTKVADAARGMVASFEAAIEKEPAKATVPGGELHPLTRYVMNYLVFLADYENALAQIYSAEQFNDTSSSVGSGSGGTVGSSSTLGSGSGGTAGSSSTLGSGGGGTTGSSTLVLSASTTLRTLSLWSNPIGWLVSVLKLKLDAIAGNYREAALSYLFLAKNTHYMAKKVGGGTKLEAVLGEEWAEAQTAKARGYMEVYVRRRAVRRPDVTLTQQLALARQRN</sequence>
<evidence type="ECO:0000256" key="2">
    <source>
        <dbReference type="ARBA" id="ARBA00022448"/>
    </source>
</evidence>
<feature type="domain" description="Exocyst complex subunit Exo70 C-terminal" evidence="5">
    <location>
        <begin position="225"/>
        <end position="525"/>
    </location>
</feature>
<reference evidence="6" key="1">
    <citation type="submission" date="2023-07" db="EMBL/GenBank/DDBJ databases">
        <title>A chromosome-level genome assembly of Lolium multiflorum.</title>
        <authorList>
            <person name="Chen Y."/>
            <person name="Copetti D."/>
            <person name="Kolliker R."/>
            <person name="Studer B."/>
        </authorList>
    </citation>
    <scope>NUCLEOTIDE SEQUENCE</scope>
    <source>
        <strain evidence="6">02402/16</strain>
        <tissue evidence="6">Leaf</tissue>
    </source>
</reference>
<dbReference type="GO" id="GO:0006887">
    <property type="term" value="P:exocytosis"/>
    <property type="evidence" value="ECO:0007669"/>
    <property type="project" value="UniProtKB-KW"/>
</dbReference>
<evidence type="ECO:0000256" key="3">
    <source>
        <dbReference type="RuleBase" id="RU365026"/>
    </source>
</evidence>
<dbReference type="Gene3D" id="1.20.1280.170">
    <property type="entry name" value="Exocyst complex component Exo70"/>
    <property type="match status" value="1"/>
</dbReference>
<dbReference type="PANTHER" id="PTHR12542">
    <property type="entry name" value="EXOCYST COMPLEX PROTEIN EXO70"/>
    <property type="match status" value="1"/>
</dbReference>
<feature type="region of interest" description="Disordered" evidence="4">
    <location>
        <begin position="1"/>
        <end position="34"/>
    </location>
</feature>
<comment type="caution">
    <text evidence="6">The sequence shown here is derived from an EMBL/GenBank/DDBJ whole genome shotgun (WGS) entry which is preliminary data.</text>
</comment>
<comment type="function">
    <text evidence="3">Component of the exocyst complex.</text>
</comment>
<keyword evidence="3" id="KW-0653">Protein transport</keyword>
<dbReference type="EMBL" id="JAUUTY010000002">
    <property type="protein sequence ID" value="KAK1682584.1"/>
    <property type="molecule type" value="Genomic_DNA"/>
</dbReference>
<dbReference type="GO" id="GO:0000145">
    <property type="term" value="C:exocyst"/>
    <property type="evidence" value="ECO:0007669"/>
    <property type="project" value="InterPro"/>
</dbReference>
<keyword evidence="7" id="KW-1185">Reference proteome</keyword>
<dbReference type="SUPFAM" id="SSF74788">
    <property type="entry name" value="Cullin repeat-like"/>
    <property type="match status" value="1"/>
</dbReference>
<dbReference type="InterPro" id="IPR004140">
    <property type="entry name" value="Exo70"/>
</dbReference>
<gene>
    <name evidence="6" type="ORF">QYE76_043432</name>
</gene>
<evidence type="ECO:0000256" key="4">
    <source>
        <dbReference type="SAM" id="MobiDB-lite"/>
    </source>
</evidence>
<evidence type="ECO:0000313" key="7">
    <source>
        <dbReference type="Proteomes" id="UP001231189"/>
    </source>
</evidence>
<comment type="similarity">
    <text evidence="1 3">Belongs to the EXO70 family.</text>
</comment>
<keyword evidence="2 3" id="KW-0813">Transport</keyword>
<dbReference type="GO" id="GO:0015031">
    <property type="term" value="P:protein transport"/>
    <property type="evidence" value="ECO:0007669"/>
    <property type="project" value="UniProtKB-KW"/>
</dbReference>